<gene>
    <name evidence="2" type="primary">orf197b</name>
</gene>
<dbReference type="EMBL" id="AP013029">
    <property type="protein sequence ID" value="BAN59622.1"/>
    <property type="molecule type" value="Genomic_DNA"/>
</dbReference>
<dbReference type="GO" id="GO:0004519">
    <property type="term" value="F:endonuclease activity"/>
    <property type="evidence" value="ECO:0007669"/>
    <property type="project" value="InterPro"/>
</dbReference>
<protein>
    <submittedName>
        <fullName evidence="2">Putative RNA maturase</fullName>
    </submittedName>
</protein>
<organism evidence="2 3">
    <name type="scientific">Bacillus phage phiNIT1</name>
    <dbReference type="NCBI Taxonomy" id="207656"/>
    <lineage>
        <taxon>Viruses</taxon>
        <taxon>Duplodnaviria</taxon>
        <taxon>Heunggongvirae</taxon>
        <taxon>Uroviricota</taxon>
        <taxon>Caudoviricetes</taxon>
        <taxon>Herelleviridae</taxon>
        <taxon>Bastillevirinae</taxon>
        <taxon>Nitunavirus</taxon>
        <taxon>Nitunavirus NIT1</taxon>
    </lineage>
</organism>
<dbReference type="OrthoDB" id="39492at10239"/>
<dbReference type="InterPro" id="IPR004860">
    <property type="entry name" value="LAGLIDADG_dom"/>
</dbReference>
<accession>S6B6A5</accession>
<feature type="domain" description="Homing endonuclease LAGLIDADG" evidence="1">
    <location>
        <begin position="4"/>
        <end position="156"/>
    </location>
</feature>
<dbReference type="Gene3D" id="3.10.28.10">
    <property type="entry name" value="Homing endonucleases"/>
    <property type="match status" value="2"/>
</dbReference>
<dbReference type="KEGG" id="vg:16511462"/>
<dbReference type="GeneID" id="16511462"/>
<dbReference type="Proteomes" id="UP000014701">
    <property type="component" value="Segment"/>
</dbReference>
<dbReference type="Pfam" id="PF03161">
    <property type="entry name" value="LAGLIDADG_2"/>
    <property type="match status" value="1"/>
</dbReference>
<reference evidence="2 3" key="1">
    <citation type="submission" date="2013-02" db="EMBL/GenBank/DDBJ databases">
        <title>phiNIT1 genome sequensing.</title>
        <authorList>
            <person name="Ozaki T."/>
            <person name="Kaneko J."/>
        </authorList>
    </citation>
    <scope>NUCLEOTIDE SEQUENCE [LARGE SCALE GENOMIC DNA]</scope>
    <source>
        <strain evidence="2">PhiNIT1</strain>
    </source>
</reference>
<keyword evidence="3" id="KW-1185">Reference proteome</keyword>
<evidence type="ECO:0000259" key="1">
    <source>
        <dbReference type="Pfam" id="PF03161"/>
    </source>
</evidence>
<evidence type="ECO:0000313" key="3">
    <source>
        <dbReference type="Proteomes" id="UP000014701"/>
    </source>
</evidence>
<sequence length="197" mass="23283">MSFKEIMDGLLLGDGCLRKTARTAKYTHSAKHEDYLLWIKNFLEKEGVSFTPKIYRKDEGRGIYYQLHSRVHERLTEEYHRWYTEEGKKILPSDLKLTPLSAKHWYIGDGGLDSDKGYLRQISFAAHSFSYEERDYLVAQLKELGFKASNRKRGQICIAKSSVKDFIDWIGECPTKSYEYKWELTKYQSKQPKYRKL</sequence>
<dbReference type="InterPro" id="IPR027434">
    <property type="entry name" value="Homing_endonucl"/>
</dbReference>
<evidence type="ECO:0000313" key="2">
    <source>
        <dbReference type="EMBL" id="BAN59622.1"/>
    </source>
</evidence>
<dbReference type="RefSeq" id="YP_008318390.1">
    <property type="nucleotide sequence ID" value="NC_021856.1"/>
</dbReference>
<proteinExistence type="predicted"/>
<name>S6B6A5_9CAUD</name>
<dbReference type="SUPFAM" id="SSF55608">
    <property type="entry name" value="Homing endonucleases"/>
    <property type="match status" value="1"/>
</dbReference>